<feature type="transmembrane region" description="Helical" evidence="6">
    <location>
        <begin position="34"/>
        <end position="56"/>
    </location>
</feature>
<gene>
    <name evidence="8" type="ORF">BTN85_0739</name>
</gene>
<keyword evidence="5 6" id="KW-0472">Membrane</keyword>
<feature type="transmembrane region" description="Helical" evidence="6">
    <location>
        <begin position="547"/>
        <end position="565"/>
    </location>
</feature>
<feature type="transmembrane region" description="Helical" evidence="6">
    <location>
        <begin position="572"/>
        <end position="590"/>
    </location>
</feature>
<evidence type="ECO:0000256" key="2">
    <source>
        <dbReference type="ARBA" id="ARBA00022475"/>
    </source>
</evidence>
<dbReference type="PANTHER" id="PTHR35402:SF1">
    <property type="entry name" value="TYPE II SECRETION SYSTEM PROTEIN GSPF DOMAIN-CONTAINING PROTEIN"/>
    <property type="match status" value="1"/>
</dbReference>
<keyword evidence="2" id="KW-1003">Cell membrane</keyword>
<feature type="transmembrane region" description="Helical" evidence="6">
    <location>
        <begin position="324"/>
        <end position="341"/>
    </location>
</feature>
<keyword evidence="9" id="KW-1185">Reference proteome</keyword>
<feature type="transmembrane region" description="Helical" evidence="6">
    <location>
        <begin position="217"/>
        <end position="238"/>
    </location>
</feature>
<comment type="caution">
    <text evidence="8">The sequence shown here is derived from an EMBL/GenBank/DDBJ whole genome shotgun (WGS) entry which is preliminary data.</text>
</comment>
<feature type="domain" description="Type II secretion system protein GspF" evidence="7">
    <location>
        <begin position="106"/>
        <end position="231"/>
    </location>
</feature>
<protein>
    <submittedName>
        <fullName evidence="8">Pilus assembly protein TadC</fullName>
    </submittedName>
</protein>
<accession>A0A1Q6DVB5</accession>
<dbReference type="EMBL" id="MSDW01000001">
    <property type="protein sequence ID" value="OKY78252.1"/>
    <property type="molecule type" value="Genomic_DNA"/>
</dbReference>
<dbReference type="Proteomes" id="UP000185744">
    <property type="component" value="Unassembled WGS sequence"/>
</dbReference>
<reference evidence="8" key="1">
    <citation type="submission" date="2016-12" db="EMBL/GenBank/DDBJ databases">
        <title>Discovery of methanogenic haloarchaea.</title>
        <authorList>
            <person name="Sorokin D.Y."/>
            <person name="Makarova K.S."/>
            <person name="Abbas B."/>
            <person name="Ferrer M."/>
            <person name="Golyshin P.N."/>
        </authorList>
    </citation>
    <scope>NUCLEOTIDE SEQUENCE [LARGE SCALE GENOMIC DNA]</scope>
    <source>
        <strain evidence="8">HMET1</strain>
    </source>
</reference>
<feature type="transmembrane region" description="Helical" evidence="6">
    <location>
        <begin position="250"/>
        <end position="269"/>
    </location>
</feature>
<feature type="transmembrane region" description="Helical" evidence="6">
    <location>
        <begin position="347"/>
        <end position="373"/>
    </location>
</feature>
<dbReference type="Pfam" id="PF00482">
    <property type="entry name" value="T2SSF"/>
    <property type="match status" value="2"/>
</dbReference>
<evidence type="ECO:0000313" key="9">
    <source>
        <dbReference type="Proteomes" id="UP000185744"/>
    </source>
</evidence>
<keyword evidence="4 6" id="KW-1133">Transmembrane helix</keyword>
<keyword evidence="3 6" id="KW-0812">Transmembrane</keyword>
<feature type="transmembrane region" description="Helical" evidence="6">
    <location>
        <begin position="62"/>
        <end position="84"/>
    </location>
</feature>
<organism evidence="8 9">
    <name type="scientific">Methanohalarchaeum thermophilum</name>
    <dbReference type="NCBI Taxonomy" id="1903181"/>
    <lineage>
        <taxon>Archaea</taxon>
        <taxon>Methanobacteriati</taxon>
        <taxon>Methanobacteriota</taxon>
        <taxon>Methanonatronarchaeia</taxon>
        <taxon>Methanonatronarchaeales</taxon>
        <taxon>Methanonatronarchaeaceae</taxon>
        <taxon>Candidatus Methanohalarchaeum</taxon>
    </lineage>
</organism>
<evidence type="ECO:0000256" key="4">
    <source>
        <dbReference type="ARBA" id="ARBA00022989"/>
    </source>
</evidence>
<proteinExistence type="predicted"/>
<feature type="domain" description="Type II secretion system protein GspF" evidence="7">
    <location>
        <begin position="388"/>
        <end position="512"/>
    </location>
</feature>
<evidence type="ECO:0000256" key="6">
    <source>
        <dbReference type="SAM" id="Phobius"/>
    </source>
</evidence>
<evidence type="ECO:0000259" key="7">
    <source>
        <dbReference type="Pfam" id="PF00482"/>
    </source>
</evidence>
<evidence type="ECO:0000256" key="3">
    <source>
        <dbReference type="ARBA" id="ARBA00022692"/>
    </source>
</evidence>
<sequence>MNKKSIEDQLVNYFDAEELEKKLRSGRIPISTKTYLFLSVISTFLVLLVGVILVLLTLNELMIIVGIIVSGIISLAVFISIYYYPNLKCISRSIAINLEIDSAVTFMYGLSVGDMDLPEIFRRLAKNKESYGEVAKEAEYIVTLMDYFSEDVISAIRETIMITPSEKMKDFLSNLLLVVRAGGDVPSYLEEKSEQYLNESFEEQESYIEFLGYLSEAYIVIMVVGPLLIILGLTILALSFGNLPKHLELIIFSLLSLGGLFFIIIIELVSPEQNLSKKITIEEEEETYGIANSNKSNARWNRWKRFKERVFRIKNLLIFNPTKTLYITAPISVVYLIYIFFTNKIGLFIQYIEINSLIFALILLAPLSFFYEIKSYRENKIKKQFPDFIRLINSLNRTGMTLKGTLLEISEFRGIVGEAAKKMKKGIYWDVDVRELMKRFSNKLRNPEVLKNIVLILEGVRAHDDVSEVLQITTNSASNRKKLRKKKRTQILPYLILVWISFLIFLFIAFILQTQFMGNIPISETTYTNRGAFNFSPQQFDEIKDTIVHSTMLVGFLSGIVAGKLTKSTLSGIKHGLLMLILSYLTFFVII</sequence>
<feature type="transmembrane region" description="Helical" evidence="6">
    <location>
        <begin position="491"/>
        <end position="512"/>
    </location>
</feature>
<comment type="subcellular location">
    <subcellularLocation>
        <location evidence="1">Cell membrane</location>
        <topology evidence="1">Multi-pass membrane protein</topology>
    </subcellularLocation>
</comment>
<name>A0A1Q6DVB5_METT1</name>
<evidence type="ECO:0000256" key="5">
    <source>
        <dbReference type="ARBA" id="ARBA00023136"/>
    </source>
</evidence>
<dbReference type="InParanoid" id="A0A1Q6DVB5"/>
<dbReference type="PANTHER" id="PTHR35402">
    <property type="entry name" value="INTEGRAL MEMBRANE PROTEIN-RELATED"/>
    <property type="match status" value="1"/>
</dbReference>
<evidence type="ECO:0000256" key="1">
    <source>
        <dbReference type="ARBA" id="ARBA00004651"/>
    </source>
</evidence>
<dbReference type="InterPro" id="IPR018076">
    <property type="entry name" value="T2SS_GspF_dom"/>
</dbReference>
<dbReference type="InterPro" id="IPR056569">
    <property type="entry name" value="ArlJ-like"/>
</dbReference>
<dbReference type="GO" id="GO:0005886">
    <property type="term" value="C:plasma membrane"/>
    <property type="evidence" value="ECO:0007669"/>
    <property type="project" value="UniProtKB-SubCell"/>
</dbReference>
<dbReference type="STRING" id="1903181.BTN85_0739"/>
<evidence type="ECO:0000313" key="8">
    <source>
        <dbReference type="EMBL" id="OKY78252.1"/>
    </source>
</evidence>
<dbReference type="AlphaFoldDB" id="A0A1Q6DVB5"/>